<comment type="caution">
    <text evidence="2">The sequence shown here is derived from an EMBL/GenBank/DDBJ whole genome shotgun (WGS) entry which is preliminary data.</text>
</comment>
<evidence type="ECO:0000313" key="3">
    <source>
        <dbReference type="Proteomes" id="UP001279642"/>
    </source>
</evidence>
<dbReference type="PROSITE" id="PS00061">
    <property type="entry name" value="ADH_SHORT"/>
    <property type="match status" value="1"/>
</dbReference>
<dbReference type="PRINTS" id="PR00080">
    <property type="entry name" value="SDRFAMILY"/>
</dbReference>
<reference evidence="2 3" key="1">
    <citation type="journal article" date="2016" name="Antonie Van Leeuwenhoek">
        <title>Dongia soli sp. nov., isolated from soil from Dokdo, Korea.</title>
        <authorList>
            <person name="Kim D.U."/>
            <person name="Lee H."/>
            <person name="Kim H."/>
            <person name="Kim S.G."/>
            <person name="Ka J.O."/>
        </authorList>
    </citation>
    <scope>NUCLEOTIDE SEQUENCE [LARGE SCALE GENOMIC DNA]</scope>
    <source>
        <strain evidence="2 3">D78</strain>
    </source>
</reference>
<dbReference type="RefSeq" id="WP_320509679.1">
    <property type="nucleotide sequence ID" value="NZ_JAXCLW010000005.1"/>
</dbReference>
<dbReference type="InterPro" id="IPR036291">
    <property type="entry name" value="NAD(P)-bd_dom_sf"/>
</dbReference>
<comment type="similarity">
    <text evidence="1">Belongs to the short-chain dehydrogenases/reductases (SDR) family.</text>
</comment>
<dbReference type="Proteomes" id="UP001279642">
    <property type="component" value="Unassembled WGS sequence"/>
</dbReference>
<evidence type="ECO:0000256" key="1">
    <source>
        <dbReference type="ARBA" id="ARBA00006484"/>
    </source>
</evidence>
<dbReference type="Gene3D" id="3.40.50.720">
    <property type="entry name" value="NAD(P)-binding Rossmann-like Domain"/>
    <property type="match status" value="1"/>
</dbReference>
<protein>
    <submittedName>
        <fullName evidence="2">SDR family oxidoreductase</fullName>
    </submittedName>
</protein>
<name>A0ABU5EEG0_9PROT</name>
<accession>A0ABU5EEG0</accession>
<dbReference type="PANTHER" id="PTHR42760">
    <property type="entry name" value="SHORT-CHAIN DEHYDROGENASES/REDUCTASES FAMILY MEMBER"/>
    <property type="match status" value="1"/>
</dbReference>
<dbReference type="PRINTS" id="PR00081">
    <property type="entry name" value="GDHRDH"/>
</dbReference>
<dbReference type="Pfam" id="PF13561">
    <property type="entry name" value="adh_short_C2"/>
    <property type="match status" value="1"/>
</dbReference>
<sequence>MLDFTGYKVVVTGGSRGIGRATALAFAKKGAAVSICARGESSLRQTEGELSDHAGKGQAHKIHAAVCDLADDQAIDRYIAAAAAALGGVDVLINNATGYSEETVDAWKDCLTVDVMAAVRASDAALPHLAQSGKASIINISSISGLRPSMRTPAYAAAKAALIQYTTSQALALAAQGIRVNCIAPGSVEFPGGYWEKRKTTNPDLYEATLKSIPFGRYGRADEIANVAEFLASPMASWVTGQTIVADGGQVLGG</sequence>
<dbReference type="InterPro" id="IPR020904">
    <property type="entry name" value="Sc_DH/Rdtase_CS"/>
</dbReference>
<evidence type="ECO:0000313" key="2">
    <source>
        <dbReference type="EMBL" id="MDY0884606.1"/>
    </source>
</evidence>
<organism evidence="2 3">
    <name type="scientific">Dongia soli</name>
    <dbReference type="NCBI Taxonomy" id="600628"/>
    <lineage>
        <taxon>Bacteria</taxon>
        <taxon>Pseudomonadati</taxon>
        <taxon>Pseudomonadota</taxon>
        <taxon>Alphaproteobacteria</taxon>
        <taxon>Rhodospirillales</taxon>
        <taxon>Dongiaceae</taxon>
        <taxon>Dongia</taxon>
    </lineage>
</organism>
<dbReference type="InterPro" id="IPR002347">
    <property type="entry name" value="SDR_fam"/>
</dbReference>
<proteinExistence type="inferred from homology"/>
<gene>
    <name evidence="2" type="ORF">SMD27_17315</name>
</gene>
<dbReference type="SUPFAM" id="SSF51735">
    <property type="entry name" value="NAD(P)-binding Rossmann-fold domains"/>
    <property type="match status" value="1"/>
</dbReference>
<keyword evidence="3" id="KW-1185">Reference proteome</keyword>
<dbReference type="EMBL" id="JAXCLW010000005">
    <property type="protein sequence ID" value="MDY0884606.1"/>
    <property type="molecule type" value="Genomic_DNA"/>
</dbReference>